<comment type="caution">
    <text evidence="5">The sequence shown here is derived from an EMBL/GenBank/DDBJ whole genome shotgun (WGS) entry which is preliminary data.</text>
</comment>
<feature type="domain" description="ABC transporter" evidence="4">
    <location>
        <begin position="5"/>
        <end position="230"/>
    </location>
</feature>
<dbReference type="InterPro" id="IPR003439">
    <property type="entry name" value="ABC_transporter-like_ATP-bd"/>
</dbReference>
<dbReference type="PROSITE" id="PS50893">
    <property type="entry name" value="ABC_TRANSPORTER_2"/>
    <property type="match status" value="1"/>
</dbReference>
<organism evidence="5 6">
    <name type="scientific">Pseudoalteromonas ulvae</name>
    <dbReference type="NCBI Taxonomy" id="107327"/>
    <lineage>
        <taxon>Bacteria</taxon>
        <taxon>Pseudomonadati</taxon>
        <taxon>Pseudomonadota</taxon>
        <taxon>Gammaproteobacteria</taxon>
        <taxon>Alteromonadales</taxon>
        <taxon>Pseudoalteromonadaceae</taxon>
        <taxon>Pseudoalteromonas</taxon>
    </lineage>
</organism>
<dbReference type="OrthoDB" id="9804819at2"/>
<dbReference type="CDD" id="cd03230">
    <property type="entry name" value="ABC_DR_subfamily_A"/>
    <property type="match status" value="1"/>
</dbReference>
<keyword evidence="6" id="KW-1185">Reference proteome</keyword>
<keyword evidence="1" id="KW-0813">Transport</keyword>
<name>A0A244CQP2_PSEDV</name>
<evidence type="ECO:0000313" key="5">
    <source>
        <dbReference type="EMBL" id="OUL57924.1"/>
    </source>
</evidence>
<evidence type="ECO:0000259" key="4">
    <source>
        <dbReference type="PROSITE" id="PS50893"/>
    </source>
</evidence>
<evidence type="ECO:0000256" key="2">
    <source>
        <dbReference type="ARBA" id="ARBA00022741"/>
    </source>
</evidence>
<evidence type="ECO:0000313" key="6">
    <source>
        <dbReference type="Proteomes" id="UP000194841"/>
    </source>
</evidence>
<dbReference type="SMART" id="SM00382">
    <property type="entry name" value="AAA"/>
    <property type="match status" value="1"/>
</dbReference>
<dbReference type="Pfam" id="PF00005">
    <property type="entry name" value="ABC_tran"/>
    <property type="match status" value="1"/>
</dbReference>
<dbReference type="InterPro" id="IPR003593">
    <property type="entry name" value="AAA+_ATPase"/>
</dbReference>
<gene>
    <name evidence="5" type="ORF">B1199_06030</name>
</gene>
<dbReference type="Gene3D" id="3.40.50.300">
    <property type="entry name" value="P-loop containing nucleotide triphosphate hydrolases"/>
    <property type="match status" value="1"/>
</dbReference>
<dbReference type="InterPro" id="IPR027417">
    <property type="entry name" value="P-loop_NTPase"/>
</dbReference>
<dbReference type="PANTHER" id="PTHR42939">
    <property type="entry name" value="ABC TRANSPORTER ATP-BINDING PROTEIN ALBC-RELATED"/>
    <property type="match status" value="1"/>
</dbReference>
<dbReference type="EMBL" id="MWPV01000002">
    <property type="protein sequence ID" value="OUL57924.1"/>
    <property type="molecule type" value="Genomic_DNA"/>
</dbReference>
<keyword evidence="3 5" id="KW-0067">ATP-binding</keyword>
<dbReference type="GO" id="GO:0016887">
    <property type="term" value="F:ATP hydrolysis activity"/>
    <property type="evidence" value="ECO:0007669"/>
    <property type="project" value="InterPro"/>
</dbReference>
<accession>A0A244CQP2</accession>
<dbReference type="PANTHER" id="PTHR42939:SF1">
    <property type="entry name" value="ABC TRANSPORTER ATP-BINDING PROTEIN ALBC-RELATED"/>
    <property type="match status" value="1"/>
</dbReference>
<dbReference type="RefSeq" id="WP_086743230.1">
    <property type="nucleotide sequence ID" value="NZ_MWPV01000002.1"/>
</dbReference>
<dbReference type="SUPFAM" id="SSF52540">
    <property type="entry name" value="P-loop containing nucleoside triphosphate hydrolases"/>
    <property type="match status" value="1"/>
</dbReference>
<dbReference type="InterPro" id="IPR051782">
    <property type="entry name" value="ABC_Transporter_VariousFunc"/>
</dbReference>
<evidence type="ECO:0000256" key="3">
    <source>
        <dbReference type="ARBA" id="ARBA00022840"/>
    </source>
</evidence>
<reference evidence="5 6" key="1">
    <citation type="submission" date="2017-02" db="EMBL/GenBank/DDBJ databases">
        <title>Pseudoalteromonas ulvae TC14 Genome.</title>
        <authorList>
            <person name="Molmeret M."/>
        </authorList>
    </citation>
    <scope>NUCLEOTIDE SEQUENCE [LARGE SCALE GENOMIC DNA]</scope>
    <source>
        <strain evidence="5">TC14</strain>
    </source>
</reference>
<dbReference type="AlphaFoldDB" id="A0A244CQP2"/>
<protein>
    <submittedName>
        <fullName evidence="5">Multidrug ABC transporter ATP-binding protein</fullName>
    </submittedName>
</protein>
<proteinExistence type="predicted"/>
<keyword evidence="2" id="KW-0547">Nucleotide-binding</keyword>
<sequence>MSSLITIRDLNKSYGSKQVLSGINLTCQAGQIIGLVGPNGAGKTTCLQALLGLTDFSGEIDVLGHHPQKDRVAMLEDVAYIADVAILPRWLSVSQALSYMNDIHKNFNLEKAQAFLAKTNINVTDKVKMLSKGMITQLHLALILAIDAKVLVLDEPTLGLDILTRRQFYTHLLEEFYSDDKCIIITTHQIEEIDHILTDVAFIQDGQIVLAQNTDEIRERFCLLAVSNEQLEQITPLKPLYKNSLLGLTSVLIDQTQLDDDQRAHLPTLGDIGVPSLADIFVGVMSKEAC</sequence>
<dbReference type="GO" id="GO:0005524">
    <property type="term" value="F:ATP binding"/>
    <property type="evidence" value="ECO:0007669"/>
    <property type="project" value="UniProtKB-KW"/>
</dbReference>
<dbReference type="Proteomes" id="UP000194841">
    <property type="component" value="Unassembled WGS sequence"/>
</dbReference>
<evidence type="ECO:0000256" key="1">
    <source>
        <dbReference type="ARBA" id="ARBA00022448"/>
    </source>
</evidence>